<proteinExistence type="predicted"/>
<reference evidence="2 3" key="1">
    <citation type="submission" date="2018-04" db="EMBL/GenBank/DDBJ databases">
        <title>Genomic Encyclopedia of Type Strains, Phase IV (KMG-IV): sequencing the most valuable type-strain genomes for metagenomic binning, comparative biology and taxonomic classification.</title>
        <authorList>
            <person name="Goeker M."/>
        </authorList>
    </citation>
    <scope>NUCLEOTIDE SEQUENCE [LARGE SCALE GENOMIC DNA]</scope>
    <source>
        <strain evidence="2 3">DSM 28688</strain>
    </source>
</reference>
<dbReference type="SUPFAM" id="SSF47819">
    <property type="entry name" value="HRDC-like"/>
    <property type="match status" value="2"/>
</dbReference>
<dbReference type="InterPro" id="IPR002562">
    <property type="entry name" value="3'-5'_exonuclease_dom"/>
</dbReference>
<sequence>MTHQSESASGLWLETPDDLDAWLAGHTGPLALDTEFERVSTFFPIPGLVQLGVGEDLRLVEPSVAEQSKGFRAALVDADRAKLLYAMSEDLDLFRHWLELEPVGFLDLQIGAALAGLGFSAGYARMVEQVFDVSLDKSATRSDWLARPLSEAQLHYALDDIRFLEPLYRHVETILEERALSHAWREECQRVSDELRAQAEPTQYYRRIRGGWQLSAEQQNILRELAIWREGECRLRDRPRNRILPDKVLIEIAGQEPKNRQALSRIDGIPPVVVRRYGETILGLVANAGRTPLAAPPIAGPLDRQDQQRFKQLKNVIRHEADSRDIPIELVAPRRHLEACLNGHDGGSLPSFLTQGWRGELLAPCTNDIRDIIES</sequence>
<dbReference type="InterPro" id="IPR044876">
    <property type="entry name" value="HRDC_dom_sf"/>
</dbReference>
<organism evidence="2 3">
    <name type="scientific">Tamilnaduibacter salinus</name>
    <dbReference type="NCBI Taxonomy" id="1484056"/>
    <lineage>
        <taxon>Bacteria</taxon>
        <taxon>Pseudomonadati</taxon>
        <taxon>Pseudomonadota</taxon>
        <taxon>Gammaproteobacteria</taxon>
        <taxon>Pseudomonadales</taxon>
        <taxon>Marinobacteraceae</taxon>
        <taxon>Tamilnaduibacter</taxon>
    </lineage>
</organism>
<dbReference type="InterPro" id="IPR051086">
    <property type="entry name" value="RNase_D-like"/>
</dbReference>
<dbReference type="InterPro" id="IPR036397">
    <property type="entry name" value="RNaseH_sf"/>
</dbReference>
<dbReference type="AlphaFoldDB" id="A0A2U1CZU6"/>
<dbReference type="Gene3D" id="3.30.420.10">
    <property type="entry name" value="Ribonuclease H-like superfamily/Ribonuclease H"/>
    <property type="match status" value="1"/>
</dbReference>
<dbReference type="PROSITE" id="PS50967">
    <property type="entry name" value="HRDC"/>
    <property type="match status" value="1"/>
</dbReference>
<dbReference type="InterPro" id="IPR002121">
    <property type="entry name" value="HRDC_dom"/>
</dbReference>
<dbReference type="SMART" id="SM00474">
    <property type="entry name" value="35EXOc"/>
    <property type="match status" value="1"/>
</dbReference>
<evidence type="ECO:0000313" key="2">
    <source>
        <dbReference type="EMBL" id="PVY78293.1"/>
    </source>
</evidence>
<dbReference type="EMBL" id="QEKQ01000002">
    <property type="protein sequence ID" value="PVY78293.1"/>
    <property type="molecule type" value="Genomic_DNA"/>
</dbReference>
<dbReference type="GO" id="GO:0003676">
    <property type="term" value="F:nucleic acid binding"/>
    <property type="evidence" value="ECO:0007669"/>
    <property type="project" value="InterPro"/>
</dbReference>
<dbReference type="CDD" id="cd06142">
    <property type="entry name" value="RNaseD_exo"/>
    <property type="match status" value="1"/>
</dbReference>
<dbReference type="Proteomes" id="UP000245887">
    <property type="component" value="Unassembled WGS sequence"/>
</dbReference>
<feature type="domain" description="HRDC" evidence="1">
    <location>
        <begin position="215"/>
        <end position="295"/>
    </location>
</feature>
<dbReference type="OrthoDB" id="9800549at2"/>
<dbReference type="Pfam" id="PF00570">
    <property type="entry name" value="HRDC"/>
    <property type="match status" value="1"/>
</dbReference>
<dbReference type="Gene3D" id="1.10.150.80">
    <property type="entry name" value="HRDC domain"/>
    <property type="match status" value="2"/>
</dbReference>
<dbReference type="PANTHER" id="PTHR47649">
    <property type="entry name" value="RIBONUCLEASE D"/>
    <property type="match status" value="1"/>
</dbReference>
<dbReference type="GO" id="GO:0008408">
    <property type="term" value="F:3'-5' exonuclease activity"/>
    <property type="evidence" value="ECO:0007669"/>
    <property type="project" value="InterPro"/>
</dbReference>
<evidence type="ECO:0000313" key="3">
    <source>
        <dbReference type="Proteomes" id="UP000245887"/>
    </source>
</evidence>
<protein>
    <submittedName>
        <fullName evidence="2">Ribonuclease D</fullName>
    </submittedName>
</protein>
<dbReference type="InterPro" id="IPR010997">
    <property type="entry name" value="HRDC-like_sf"/>
</dbReference>
<dbReference type="PANTHER" id="PTHR47649:SF1">
    <property type="entry name" value="RIBONUCLEASE D"/>
    <property type="match status" value="1"/>
</dbReference>
<dbReference type="GO" id="GO:0006139">
    <property type="term" value="P:nucleobase-containing compound metabolic process"/>
    <property type="evidence" value="ECO:0007669"/>
    <property type="project" value="InterPro"/>
</dbReference>
<comment type="caution">
    <text evidence="2">The sequence shown here is derived from an EMBL/GenBank/DDBJ whole genome shotgun (WGS) entry which is preliminary data.</text>
</comment>
<dbReference type="GO" id="GO:0000166">
    <property type="term" value="F:nucleotide binding"/>
    <property type="evidence" value="ECO:0007669"/>
    <property type="project" value="InterPro"/>
</dbReference>
<gene>
    <name evidence="2" type="ORF">C8D92_102333</name>
</gene>
<dbReference type="Pfam" id="PF21293">
    <property type="entry name" value="RNAseD_HRDC_C"/>
    <property type="match status" value="1"/>
</dbReference>
<dbReference type="SMART" id="SM00341">
    <property type="entry name" value="HRDC"/>
    <property type="match status" value="1"/>
</dbReference>
<accession>A0A2U1CZU6</accession>
<dbReference type="Pfam" id="PF01612">
    <property type="entry name" value="DNA_pol_A_exo1"/>
    <property type="match status" value="1"/>
</dbReference>
<dbReference type="InterPro" id="IPR012337">
    <property type="entry name" value="RNaseH-like_sf"/>
</dbReference>
<dbReference type="RefSeq" id="WP_116918505.1">
    <property type="nucleotide sequence ID" value="NZ_QEKQ01000002.1"/>
</dbReference>
<dbReference type="SUPFAM" id="SSF53098">
    <property type="entry name" value="Ribonuclease H-like"/>
    <property type="match status" value="1"/>
</dbReference>
<dbReference type="InterPro" id="IPR048579">
    <property type="entry name" value="RNAseD_HRDC_C"/>
</dbReference>
<evidence type="ECO:0000259" key="1">
    <source>
        <dbReference type="PROSITE" id="PS50967"/>
    </source>
</evidence>
<name>A0A2U1CZU6_9GAMM</name>